<gene>
    <name evidence="2" type="ORF">L873DRAFT_1812167</name>
</gene>
<sequence length="208" mass="23078">MPATRGGNGNSIPAITTHKQGPYDASQRKKVQGDTSSGGEDEMDIDEILFLQQCQWERDDAIKRKQEEELTEISELGTIAIMEDLDEGGGSTEEMEEDQQVLEREREQFKNACERFYVSEPEDEEALGTPSPFTCRALFPELLALALKEDTTIPSPPPSPSMASGEPPLSAPVIISNDELNTRTLSPIPPHPQWTTVHYPLINEDPKV</sequence>
<proteinExistence type="predicted"/>
<feature type="region of interest" description="Disordered" evidence="1">
    <location>
        <begin position="1"/>
        <end position="44"/>
    </location>
</feature>
<feature type="compositionally biased region" description="Polar residues" evidence="1">
    <location>
        <begin position="10"/>
        <end position="19"/>
    </location>
</feature>
<dbReference type="Proteomes" id="UP000276215">
    <property type="component" value="Unassembled WGS sequence"/>
</dbReference>
<feature type="region of interest" description="Disordered" evidence="1">
    <location>
        <begin position="149"/>
        <end position="208"/>
    </location>
</feature>
<evidence type="ECO:0000256" key="1">
    <source>
        <dbReference type="SAM" id="MobiDB-lite"/>
    </source>
</evidence>
<dbReference type="EMBL" id="ML120420">
    <property type="protein sequence ID" value="RPA95859.1"/>
    <property type="molecule type" value="Genomic_DNA"/>
</dbReference>
<organism evidence="2 3">
    <name type="scientific">Choiromyces venosus 120613-1</name>
    <dbReference type="NCBI Taxonomy" id="1336337"/>
    <lineage>
        <taxon>Eukaryota</taxon>
        <taxon>Fungi</taxon>
        <taxon>Dikarya</taxon>
        <taxon>Ascomycota</taxon>
        <taxon>Pezizomycotina</taxon>
        <taxon>Pezizomycetes</taxon>
        <taxon>Pezizales</taxon>
        <taxon>Tuberaceae</taxon>
        <taxon>Choiromyces</taxon>
    </lineage>
</organism>
<dbReference type="AlphaFoldDB" id="A0A3N4JC70"/>
<reference evidence="2 3" key="1">
    <citation type="journal article" date="2018" name="Nat. Ecol. Evol.">
        <title>Pezizomycetes genomes reveal the molecular basis of ectomycorrhizal truffle lifestyle.</title>
        <authorList>
            <person name="Murat C."/>
            <person name="Payen T."/>
            <person name="Noel B."/>
            <person name="Kuo A."/>
            <person name="Morin E."/>
            <person name="Chen J."/>
            <person name="Kohler A."/>
            <person name="Krizsan K."/>
            <person name="Balestrini R."/>
            <person name="Da Silva C."/>
            <person name="Montanini B."/>
            <person name="Hainaut M."/>
            <person name="Levati E."/>
            <person name="Barry K.W."/>
            <person name="Belfiori B."/>
            <person name="Cichocki N."/>
            <person name="Clum A."/>
            <person name="Dockter R.B."/>
            <person name="Fauchery L."/>
            <person name="Guy J."/>
            <person name="Iotti M."/>
            <person name="Le Tacon F."/>
            <person name="Lindquist E.A."/>
            <person name="Lipzen A."/>
            <person name="Malagnac F."/>
            <person name="Mello A."/>
            <person name="Molinier V."/>
            <person name="Miyauchi S."/>
            <person name="Poulain J."/>
            <person name="Riccioni C."/>
            <person name="Rubini A."/>
            <person name="Sitrit Y."/>
            <person name="Splivallo R."/>
            <person name="Traeger S."/>
            <person name="Wang M."/>
            <person name="Zifcakova L."/>
            <person name="Wipf D."/>
            <person name="Zambonelli A."/>
            <person name="Paolocci F."/>
            <person name="Nowrousian M."/>
            <person name="Ottonello S."/>
            <person name="Baldrian P."/>
            <person name="Spatafora J.W."/>
            <person name="Henrissat B."/>
            <person name="Nagy L.G."/>
            <person name="Aury J.M."/>
            <person name="Wincker P."/>
            <person name="Grigoriev I.V."/>
            <person name="Bonfante P."/>
            <person name="Martin F.M."/>
        </authorList>
    </citation>
    <scope>NUCLEOTIDE SEQUENCE [LARGE SCALE GENOMIC DNA]</scope>
    <source>
        <strain evidence="2 3">120613-1</strain>
    </source>
</reference>
<keyword evidence="3" id="KW-1185">Reference proteome</keyword>
<accession>A0A3N4JC70</accession>
<name>A0A3N4JC70_9PEZI</name>
<protein>
    <submittedName>
        <fullName evidence="2">Uncharacterized protein</fullName>
    </submittedName>
</protein>
<evidence type="ECO:0000313" key="3">
    <source>
        <dbReference type="Proteomes" id="UP000276215"/>
    </source>
</evidence>
<evidence type="ECO:0000313" key="2">
    <source>
        <dbReference type="EMBL" id="RPA95859.1"/>
    </source>
</evidence>